<dbReference type="InterPro" id="IPR037045">
    <property type="entry name" value="S8pro/Inhibitor_I9_sf"/>
</dbReference>
<dbReference type="GO" id="GO:0006508">
    <property type="term" value="P:proteolysis"/>
    <property type="evidence" value="ECO:0007669"/>
    <property type="project" value="UniProtKB-KW"/>
</dbReference>
<dbReference type="GO" id="GO:0004252">
    <property type="term" value="F:serine-type endopeptidase activity"/>
    <property type="evidence" value="ECO:0007669"/>
    <property type="project" value="UniProtKB-UniRule"/>
</dbReference>
<dbReference type="SUPFAM" id="SSF52743">
    <property type="entry name" value="Subtilisin-like"/>
    <property type="match status" value="1"/>
</dbReference>
<dbReference type="InterPro" id="IPR041469">
    <property type="entry name" value="Subtilisin-like_FN3"/>
</dbReference>
<accession>A0A7J7KWV7</accession>
<dbReference type="Proteomes" id="UP000541444">
    <property type="component" value="Unassembled WGS sequence"/>
</dbReference>
<dbReference type="CDD" id="cd02120">
    <property type="entry name" value="PA_subtilisin_like"/>
    <property type="match status" value="1"/>
</dbReference>
<feature type="active site" description="Charge relay system" evidence="6 7">
    <location>
        <position position="530"/>
    </location>
</feature>
<feature type="active site" description="Charge relay system" evidence="6 7">
    <location>
        <position position="141"/>
    </location>
</feature>
<evidence type="ECO:0000256" key="8">
    <source>
        <dbReference type="SAM" id="SignalP"/>
    </source>
</evidence>
<dbReference type="Pfam" id="PF17766">
    <property type="entry name" value="fn3_6"/>
    <property type="match status" value="1"/>
</dbReference>
<feature type="domain" description="Peptidase S8/S53" evidence="9">
    <location>
        <begin position="133"/>
        <end position="581"/>
    </location>
</feature>
<dbReference type="AlphaFoldDB" id="A0A7J7KWV7"/>
<feature type="signal peptide" evidence="8">
    <location>
        <begin position="1"/>
        <end position="15"/>
    </location>
</feature>
<dbReference type="PANTHER" id="PTHR10795">
    <property type="entry name" value="PROPROTEIN CONVERTASE SUBTILISIN/KEXIN"/>
    <property type="match status" value="1"/>
</dbReference>
<dbReference type="Gene3D" id="3.40.50.200">
    <property type="entry name" value="Peptidase S8/S53 domain"/>
    <property type="match status" value="1"/>
</dbReference>
<dbReference type="InterPro" id="IPR034197">
    <property type="entry name" value="Peptidases_S8_3"/>
</dbReference>
<evidence type="ECO:0000256" key="7">
    <source>
        <dbReference type="PROSITE-ProRule" id="PRU01240"/>
    </source>
</evidence>
<comment type="caution">
    <text evidence="11">The sequence shown here is derived from an EMBL/GenBank/DDBJ whole genome shotgun (WGS) entry which is preliminary data.</text>
</comment>
<dbReference type="FunFam" id="3.40.50.200:FF:000006">
    <property type="entry name" value="Subtilisin-like protease SBT1.5"/>
    <property type="match status" value="1"/>
</dbReference>
<proteinExistence type="inferred from homology"/>
<evidence type="ECO:0000313" key="12">
    <source>
        <dbReference type="Proteomes" id="UP000541444"/>
    </source>
</evidence>
<evidence type="ECO:0000256" key="5">
    <source>
        <dbReference type="ARBA" id="ARBA00022825"/>
    </source>
</evidence>
<dbReference type="EMBL" id="JACGCM010002827">
    <property type="protein sequence ID" value="KAF6134827.1"/>
    <property type="molecule type" value="Genomic_DNA"/>
</dbReference>
<evidence type="ECO:0000259" key="10">
    <source>
        <dbReference type="Pfam" id="PF17766"/>
    </source>
</evidence>
<gene>
    <name evidence="11" type="ORF">GIB67_002228</name>
</gene>
<dbReference type="InterPro" id="IPR000209">
    <property type="entry name" value="Peptidase_S8/S53_dom"/>
</dbReference>
<keyword evidence="5 7" id="KW-0720">Serine protease</keyword>
<feature type="chain" id="PRO_5029527428" evidence="8">
    <location>
        <begin position="16"/>
        <end position="737"/>
    </location>
</feature>
<dbReference type="PROSITE" id="PS00138">
    <property type="entry name" value="SUBTILASE_SER"/>
    <property type="match status" value="1"/>
</dbReference>
<keyword evidence="2 7" id="KW-0645">Protease</keyword>
<dbReference type="CDD" id="cd04852">
    <property type="entry name" value="Peptidases_S8_3"/>
    <property type="match status" value="1"/>
</dbReference>
<evidence type="ECO:0000256" key="3">
    <source>
        <dbReference type="ARBA" id="ARBA00022729"/>
    </source>
</evidence>
<feature type="non-terminal residue" evidence="11">
    <location>
        <position position="1"/>
    </location>
</feature>
<name>A0A7J7KWV7_9MAGN</name>
<reference evidence="11 12" key="1">
    <citation type="journal article" date="2020" name="IScience">
        <title>Genome Sequencing of the Endangered Kingdonia uniflora (Circaeasteraceae, Ranunculales) Reveals Potential Mechanisms of Evolutionary Specialization.</title>
        <authorList>
            <person name="Sun Y."/>
            <person name="Deng T."/>
            <person name="Zhang A."/>
            <person name="Moore M.J."/>
            <person name="Landis J.B."/>
            <person name="Lin N."/>
            <person name="Zhang H."/>
            <person name="Zhang X."/>
            <person name="Huang J."/>
            <person name="Zhang X."/>
            <person name="Sun H."/>
            <person name="Wang H."/>
        </authorList>
    </citation>
    <scope>NUCLEOTIDE SEQUENCE [LARGE SCALE GENOMIC DNA]</scope>
    <source>
        <strain evidence="11">TB1705</strain>
        <tissue evidence="11">Leaf</tissue>
    </source>
</reference>
<keyword evidence="12" id="KW-1185">Reference proteome</keyword>
<dbReference type="Pfam" id="PF00082">
    <property type="entry name" value="Peptidase_S8"/>
    <property type="match status" value="1"/>
</dbReference>
<dbReference type="InterPro" id="IPR045051">
    <property type="entry name" value="SBT"/>
</dbReference>
<dbReference type="InterPro" id="IPR015500">
    <property type="entry name" value="Peptidase_S8_subtilisin-rel"/>
</dbReference>
<organism evidence="11 12">
    <name type="scientific">Kingdonia uniflora</name>
    <dbReference type="NCBI Taxonomy" id="39325"/>
    <lineage>
        <taxon>Eukaryota</taxon>
        <taxon>Viridiplantae</taxon>
        <taxon>Streptophyta</taxon>
        <taxon>Embryophyta</taxon>
        <taxon>Tracheophyta</taxon>
        <taxon>Spermatophyta</taxon>
        <taxon>Magnoliopsida</taxon>
        <taxon>Ranunculales</taxon>
        <taxon>Circaeasteraceae</taxon>
        <taxon>Kingdonia</taxon>
    </lineage>
</organism>
<protein>
    <submittedName>
        <fullName evidence="11">Uncharacterized protein</fullName>
    </submittedName>
</protein>
<dbReference type="OrthoDB" id="10256524at2759"/>
<dbReference type="PROSITE" id="PS51892">
    <property type="entry name" value="SUBTILASE"/>
    <property type="match status" value="1"/>
</dbReference>
<feature type="active site" description="Charge relay system" evidence="6 7">
    <location>
        <position position="205"/>
    </location>
</feature>
<dbReference type="Gene3D" id="3.50.30.30">
    <property type="match status" value="1"/>
</dbReference>
<dbReference type="PRINTS" id="PR00723">
    <property type="entry name" value="SUBTILISIN"/>
</dbReference>
<sequence>MHAFLYILVIRPCASIRCDALGCQYFYFLCCSEKVARQSKIHSYRKSFNAFAANLLPHEADLLKGEKYFCFGSLILPATILLIFVNSKNNNNVDMEGVISVFLSTTRKLHTTRSWDFVGLPQVRKGTHDTVQSNIIIGLLDTGIYTASPSFNDEGYGPPPAKWKGTCDHGANFMGCNNKVIGSRWYRIHAPKVDDVITNADYIGHGTHTSSTAVGSPVENANFYDLAKGTARGGAPSARIAMYKVCWSDNCYDIDILAAFDDAIHDGVDIISLSLGGSPQLYFQDAIAIGSFHADRKGIVMTCSAGNEGPAAMSVSNLAPWILTVAANGMDRSFQTDFLLGNGTRIHGVSVNSFMPKKHIYPLITGPQAASNDSDTIIFACDVGTLDKNKVKGKVVYCRPGLNGISDGNIKDLGGAGMIIPTENSISDAFSFSVPAAVIKQTTGDMIEKYINTTDNPEAVIYKSVVIKTTGPFVASFSSRGPNGISRYLLKPDISAPGVDILAAWTPLASPTDELQDKRRVKYNIISGTSMACPHVAAAAAYVKTVHPDWPPSRIKSALMTTATDAMVTKDDEKPSPFGYGSGQIDPRKAIHPGLVYDISSSAYVRYLCKEGYNSTTLRLLIGGGAGGKRHWSCSDFPATRGSDGLNYPTIQLTIPSPKTRISSTFVRTVTNVGHGNSTYKATVKSPGGLKVTVTPNTLTFNKRHEKKTFKVKITGKLPRNIVYSTTVLQWSDSIHT</sequence>
<dbReference type="InterPro" id="IPR036852">
    <property type="entry name" value="Peptidase_S8/S53_dom_sf"/>
</dbReference>
<dbReference type="Gene3D" id="3.30.70.80">
    <property type="entry name" value="Peptidase S8 propeptide/proteinase inhibitor I9"/>
    <property type="match status" value="1"/>
</dbReference>
<dbReference type="InterPro" id="IPR023828">
    <property type="entry name" value="Peptidase_S8_Ser-AS"/>
</dbReference>
<evidence type="ECO:0000256" key="4">
    <source>
        <dbReference type="ARBA" id="ARBA00022801"/>
    </source>
</evidence>
<keyword evidence="3 8" id="KW-0732">Signal</keyword>
<evidence type="ECO:0000313" key="11">
    <source>
        <dbReference type="EMBL" id="KAF6134827.1"/>
    </source>
</evidence>
<evidence type="ECO:0000256" key="6">
    <source>
        <dbReference type="PIRSR" id="PIRSR615500-1"/>
    </source>
</evidence>
<keyword evidence="4 7" id="KW-0378">Hydrolase</keyword>
<dbReference type="Gene3D" id="2.60.40.2310">
    <property type="match status" value="1"/>
</dbReference>
<evidence type="ECO:0000256" key="2">
    <source>
        <dbReference type="ARBA" id="ARBA00022670"/>
    </source>
</evidence>
<comment type="similarity">
    <text evidence="1 7">Belongs to the peptidase S8 family.</text>
</comment>
<evidence type="ECO:0000256" key="1">
    <source>
        <dbReference type="ARBA" id="ARBA00011073"/>
    </source>
</evidence>
<feature type="domain" description="Subtilisin-like protease fibronectin type-III" evidence="10">
    <location>
        <begin position="646"/>
        <end position="736"/>
    </location>
</feature>
<evidence type="ECO:0000259" key="9">
    <source>
        <dbReference type="Pfam" id="PF00082"/>
    </source>
</evidence>